<feature type="transmembrane region" description="Helical" evidence="1">
    <location>
        <begin position="186"/>
        <end position="204"/>
    </location>
</feature>
<feature type="transmembrane region" description="Helical" evidence="1">
    <location>
        <begin position="158"/>
        <end position="180"/>
    </location>
</feature>
<dbReference type="OrthoDB" id="5197201at2"/>
<evidence type="ECO:0000256" key="1">
    <source>
        <dbReference type="SAM" id="Phobius"/>
    </source>
</evidence>
<reference evidence="3 4" key="1">
    <citation type="submission" date="2019-06" db="EMBL/GenBank/DDBJ databases">
        <title>Sequencing the genomes of 1000 actinobacteria strains.</title>
        <authorList>
            <person name="Klenk H.-P."/>
        </authorList>
    </citation>
    <scope>NUCLEOTIDE SEQUENCE [LARGE SCALE GENOMIC DNA]</scope>
    <source>
        <strain evidence="3 4">DSM 45671</strain>
    </source>
</reference>
<name>A0A561SYH2_9PSEU</name>
<comment type="caution">
    <text evidence="3">The sequence shown here is derived from an EMBL/GenBank/DDBJ whole genome shotgun (WGS) entry which is preliminary data.</text>
</comment>
<dbReference type="RefSeq" id="WP_147258691.1">
    <property type="nucleotide sequence ID" value="NZ_VIWU01000001.1"/>
</dbReference>
<keyword evidence="1" id="KW-1133">Transmembrane helix</keyword>
<proteinExistence type="predicted"/>
<dbReference type="AlphaFoldDB" id="A0A561SYH2"/>
<feature type="transmembrane region" description="Helical" evidence="1">
    <location>
        <begin position="216"/>
        <end position="237"/>
    </location>
</feature>
<sequence>MVFSRLPDSRTGPVLEVGVTIAGVLLMVGAGIAASPYTPSWFDPDDGPARSAGGVLTAMWVLEAVGLAMVLAGLVLTGRELRRMPAPPVTRPLPAWAVVVACAIAGAALCAVVGWFVLVGVLLSAPAIPAGLCLFWLVHAAAVTALDRRVAAAHASAFPSWLAGLVVGAAGVAAVVWWAVEMRGMLWALPVVDGAALALGLLAWRAAAGGIRPSQAGIGALGVLAAAATVIVATSGADQVGADQVGGVDSPAAPVLPPRAAVPAAPSAVPQPSPTPAPVDASVACAPEDLTWSANGWDAAMGTRAVSVVATSHAVRPCYVDGFPGITLAQGGRDLRLTTEPGSPSGPEVPEARRVGLAPGGTASFPLIWKGYGAAADEDTPQELRVTLAGGEPSTVALGTSPAPFDLVDGGTIRVGPWQPGP</sequence>
<accession>A0A561SYH2</accession>
<protein>
    <submittedName>
        <fullName evidence="3">Uncharacterized protein DUF4232</fullName>
    </submittedName>
</protein>
<evidence type="ECO:0000313" key="3">
    <source>
        <dbReference type="EMBL" id="TWF79925.1"/>
    </source>
</evidence>
<dbReference type="EMBL" id="VIWU01000001">
    <property type="protein sequence ID" value="TWF79925.1"/>
    <property type="molecule type" value="Genomic_DNA"/>
</dbReference>
<feature type="transmembrane region" description="Helical" evidence="1">
    <location>
        <begin position="127"/>
        <end position="146"/>
    </location>
</feature>
<feature type="transmembrane region" description="Helical" evidence="1">
    <location>
        <begin position="12"/>
        <end position="34"/>
    </location>
</feature>
<keyword evidence="1" id="KW-0472">Membrane</keyword>
<dbReference type="Proteomes" id="UP000321261">
    <property type="component" value="Unassembled WGS sequence"/>
</dbReference>
<feature type="transmembrane region" description="Helical" evidence="1">
    <location>
        <begin position="96"/>
        <end position="121"/>
    </location>
</feature>
<keyword evidence="4" id="KW-1185">Reference proteome</keyword>
<evidence type="ECO:0000313" key="4">
    <source>
        <dbReference type="Proteomes" id="UP000321261"/>
    </source>
</evidence>
<organism evidence="3 4">
    <name type="scientific">Pseudonocardia hierapolitana</name>
    <dbReference type="NCBI Taxonomy" id="1128676"/>
    <lineage>
        <taxon>Bacteria</taxon>
        <taxon>Bacillati</taxon>
        <taxon>Actinomycetota</taxon>
        <taxon>Actinomycetes</taxon>
        <taxon>Pseudonocardiales</taxon>
        <taxon>Pseudonocardiaceae</taxon>
        <taxon>Pseudonocardia</taxon>
    </lineage>
</organism>
<keyword evidence="1" id="KW-0812">Transmembrane</keyword>
<feature type="domain" description="DUF4232" evidence="2">
    <location>
        <begin position="285"/>
        <end position="419"/>
    </location>
</feature>
<feature type="transmembrane region" description="Helical" evidence="1">
    <location>
        <begin position="54"/>
        <end position="76"/>
    </location>
</feature>
<dbReference type="Pfam" id="PF14016">
    <property type="entry name" value="DUF4232"/>
    <property type="match status" value="1"/>
</dbReference>
<dbReference type="InterPro" id="IPR025326">
    <property type="entry name" value="DUF4232"/>
</dbReference>
<evidence type="ECO:0000259" key="2">
    <source>
        <dbReference type="Pfam" id="PF14016"/>
    </source>
</evidence>
<gene>
    <name evidence="3" type="ORF">FHX44_115861</name>
</gene>